<evidence type="ECO:0000313" key="3">
    <source>
        <dbReference type="Proteomes" id="UP001220964"/>
    </source>
</evidence>
<feature type="domain" description="Bacteriophage Mu GpT" evidence="1">
    <location>
        <begin position="2"/>
        <end position="69"/>
    </location>
</feature>
<dbReference type="Pfam" id="PF10124">
    <property type="entry name" value="Mu-like_gpT"/>
    <property type="match status" value="1"/>
</dbReference>
<accession>A0AAE3NTU0</accession>
<gene>
    <name evidence="2" type="ORF">P1J78_16375</name>
</gene>
<comment type="caution">
    <text evidence="2">The sequence shown here is derived from an EMBL/GenBank/DDBJ whole genome shotgun (WGS) entry which is preliminary data.</text>
</comment>
<dbReference type="EMBL" id="JARGYC010000047">
    <property type="protein sequence ID" value="MDF0602316.1"/>
    <property type="molecule type" value="Genomic_DNA"/>
</dbReference>
<dbReference type="Proteomes" id="UP001220964">
    <property type="component" value="Unassembled WGS sequence"/>
</dbReference>
<name>A0AAE3NTU0_9RHOB</name>
<dbReference type="InterPro" id="IPR018774">
    <property type="entry name" value="Phage_Mu_GpT"/>
</dbReference>
<evidence type="ECO:0000313" key="2">
    <source>
        <dbReference type="EMBL" id="MDF0602316.1"/>
    </source>
</evidence>
<organism evidence="2 3">
    <name type="scientific">Psychromarinibacter sediminicola</name>
    <dbReference type="NCBI Taxonomy" id="3033385"/>
    <lineage>
        <taxon>Bacteria</taxon>
        <taxon>Pseudomonadati</taxon>
        <taxon>Pseudomonadota</taxon>
        <taxon>Alphaproteobacteria</taxon>
        <taxon>Rhodobacterales</taxon>
        <taxon>Paracoccaceae</taxon>
        <taxon>Psychromarinibacter</taxon>
    </lineage>
</organism>
<reference evidence="2" key="1">
    <citation type="submission" date="2023-03" db="EMBL/GenBank/DDBJ databases">
        <title>Multiphase analysis and comparison of six strains from genera Psychromarinibacter, Lutimaribacter, and Maritimibacter, including a novel species: Psychromarinibacter sediminicola sp. nov.</title>
        <authorList>
            <person name="Wang Y.-H."/>
            <person name="Ye M.-Q."/>
            <person name="Du Z.-J."/>
        </authorList>
    </citation>
    <scope>NUCLEOTIDE SEQUENCE</scope>
    <source>
        <strain evidence="2">C21-152</strain>
    </source>
</reference>
<sequence length="71" mass="7347">MDATNYAAARAAMMDFRADGGRILGIKPTTLVVPPSLEEAALEVLNATHNSSGASNVWSNTASLIVTPFAA</sequence>
<proteinExistence type="predicted"/>
<protein>
    <submittedName>
        <fullName evidence="2">Mu-like prophage major head subunit gpT family protein</fullName>
    </submittedName>
</protein>
<evidence type="ECO:0000259" key="1">
    <source>
        <dbReference type="Pfam" id="PF10124"/>
    </source>
</evidence>
<keyword evidence="3" id="KW-1185">Reference proteome</keyword>
<dbReference type="RefSeq" id="WP_275568481.1">
    <property type="nucleotide sequence ID" value="NZ_JARGYC010000047.1"/>
</dbReference>
<dbReference type="AlphaFoldDB" id="A0AAE3NTU0"/>